<feature type="chain" id="PRO_5038460139" evidence="2">
    <location>
        <begin position="20"/>
        <end position="68"/>
    </location>
</feature>
<keyword evidence="2" id="KW-0732">Signal</keyword>
<dbReference type="Proteomes" id="UP000824156">
    <property type="component" value="Unassembled WGS sequence"/>
</dbReference>
<evidence type="ECO:0000313" key="3">
    <source>
        <dbReference type="EMBL" id="HIX53997.1"/>
    </source>
</evidence>
<keyword evidence="1" id="KW-1133">Transmembrane helix</keyword>
<feature type="signal peptide" evidence="2">
    <location>
        <begin position="1"/>
        <end position="19"/>
    </location>
</feature>
<reference evidence="3" key="1">
    <citation type="journal article" date="2021" name="PeerJ">
        <title>Extensive microbial diversity within the chicken gut microbiome revealed by metagenomics and culture.</title>
        <authorList>
            <person name="Gilroy R."/>
            <person name="Ravi A."/>
            <person name="Getino M."/>
            <person name="Pursley I."/>
            <person name="Horton D.L."/>
            <person name="Alikhan N.F."/>
            <person name="Baker D."/>
            <person name="Gharbi K."/>
            <person name="Hall N."/>
            <person name="Watson M."/>
            <person name="Adriaenssens E.M."/>
            <person name="Foster-Nyarko E."/>
            <person name="Jarju S."/>
            <person name="Secka A."/>
            <person name="Antonio M."/>
            <person name="Oren A."/>
            <person name="Chaudhuri R.R."/>
            <person name="La Ragione R."/>
            <person name="Hildebrand F."/>
            <person name="Pallen M.J."/>
        </authorList>
    </citation>
    <scope>NUCLEOTIDE SEQUENCE</scope>
    <source>
        <strain evidence="3">1719</strain>
    </source>
</reference>
<dbReference type="InterPro" id="IPR030888">
    <property type="entry name" value="Put_ccm"/>
</dbReference>
<gene>
    <name evidence="3" type="ORF">H9853_03140</name>
</gene>
<evidence type="ECO:0000256" key="2">
    <source>
        <dbReference type="SAM" id="SignalP"/>
    </source>
</evidence>
<dbReference type="NCBIfam" id="TIGR04391">
    <property type="entry name" value="CcmD_alt_fam"/>
    <property type="match status" value="1"/>
</dbReference>
<name>A0A9D1W7X5_9SPHI</name>
<evidence type="ECO:0000256" key="1">
    <source>
        <dbReference type="SAM" id="Phobius"/>
    </source>
</evidence>
<dbReference type="AlphaFoldDB" id="A0A9D1W7X5"/>
<evidence type="ECO:0000313" key="4">
    <source>
        <dbReference type="Proteomes" id="UP000824156"/>
    </source>
</evidence>
<accession>A0A9D1W7X5</accession>
<keyword evidence="1" id="KW-0812">Transmembrane</keyword>
<keyword evidence="1" id="KW-0472">Membrane</keyword>
<comment type="caution">
    <text evidence="3">The sequence shown here is derived from an EMBL/GenBank/DDBJ whole genome shotgun (WGS) entry which is preliminary data.</text>
</comment>
<organism evidence="3 4">
    <name type="scientific">Candidatus Sphingobacterium stercoripullorum</name>
    <dbReference type="NCBI Taxonomy" id="2838759"/>
    <lineage>
        <taxon>Bacteria</taxon>
        <taxon>Pseudomonadati</taxon>
        <taxon>Bacteroidota</taxon>
        <taxon>Sphingobacteriia</taxon>
        <taxon>Sphingobacteriales</taxon>
        <taxon>Sphingobacteriaceae</taxon>
        <taxon>Sphingobacterium</taxon>
    </lineage>
</organism>
<proteinExistence type="predicted"/>
<sequence>MKKVLLSTVFLLACCLGYAQDNVEMAFSLRSSGKIYAVVLVVLTIFIGIAVYLVALDRKISNLEKNKT</sequence>
<protein>
    <submittedName>
        <fullName evidence="3">CcmD family protein</fullName>
    </submittedName>
</protein>
<dbReference type="Pfam" id="PF20077">
    <property type="entry name" value="CcmD_alt"/>
    <property type="match status" value="1"/>
</dbReference>
<reference evidence="3" key="2">
    <citation type="submission" date="2021-04" db="EMBL/GenBank/DDBJ databases">
        <authorList>
            <person name="Gilroy R."/>
        </authorList>
    </citation>
    <scope>NUCLEOTIDE SEQUENCE</scope>
    <source>
        <strain evidence="3">1719</strain>
    </source>
</reference>
<dbReference type="EMBL" id="DXEZ01000090">
    <property type="protein sequence ID" value="HIX53997.1"/>
    <property type="molecule type" value="Genomic_DNA"/>
</dbReference>
<feature type="transmembrane region" description="Helical" evidence="1">
    <location>
        <begin position="35"/>
        <end position="55"/>
    </location>
</feature>